<reference evidence="1 2" key="1">
    <citation type="submission" date="2019-01" db="EMBL/GenBank/DDBJ databases">
        <authorList>
            <person name="Sayadi A."/>
        </authorList>
    </citation>
    <scope>NUCLEOTIDE SEQUENCE [LARGE SCALE GENOMIC DNA]</scope>
</reference>
<dbReference type="OrthoDB" id="416777at2759"/>
<evidence type="ECO:0000313" key="1">
    <source>
        <dbReference type="EMBL" id="VEN57495.1"/>
    </source>
</evidence>
<dbReference type="AlphaFoldDB" id="A0A653DBC3"/>
<gene>
    <name evidence="1" type="ORF">CALMAC_LOCUS16103</name>
</gene>
<keyword evidence="2" id="KW-1185">Reference proteome</keyword>
<accession>A0A653DBC3</accession>
<evidence type="ECO:0000313" key="2">
    <source>
        <dbReference type="Proteomes" id="UP000410492"/>
    </source>
</evidence>
<proteinExistence type="predicted"/>
<dbReference type="EMBL" id="CAACVG010011169">
    <property type="protein sequence ID" value="VEN57495.1"/>
    <property type="molecule type" value="Genomic_DNA"/>
</dbReference>
<protein>
    <submittedName>
        <fullName evidence="1">Uncharacterized protein</fullName>
    </submittedName>
</protein>
<organism evidence="1 2">
    <name type="scientific">Callosobruchus maculatus</name>
    <name type="common">Southern cowpea weevil</name>
    <name type="synonym">Pulse bruchid</name>
    <dbReference type="NCBI Taxonomy" id="64391"/>
    <lineage>
        <taxon>Eukaryota</taxon>
        <taxon>Metazoa</taxon>
        <taxon>Ecdysozoa</taxon>
        <taxon>Arthropoda</taxon>
        <taxon>Hexapoda</taxon>
        <taxon>Insecta</taxon>
        <taxon>Pterygota</taxon>
        <taxon>Neoptera</taxon>
        <taxon>Endopterygota</taxon>
        <taxon>Coleoptera</taxon>
        <taxon>Polyphaga</taxon>
        <taxon>Cucujiformia</taxon>
        <taxon>Chrysomeloidea</taxon>
        <taxon>Chrysomelidae</taxon>
        <taxon>Bruchinae</taxon>
        <taxon>Bruchini</taxon>
        <taxon>Callosobruchus</taxon>
    </lineage>
</organism>
<name>A0A653DBC3_CALMS</name>
<sequence length="158" mass="17797">MVLSPKEGAKIVASKAKHVKIEEKALRNWEIVLKLQSSGSSSFFRRALGFGLVICSRYSILFLHNENEEGWKVEGHSGYFALCAAINRAIKEKGIARVFRKKVWSSGRTPVSTTETRRLEFSVGKIEQYSTWLPNLNTGAIIYHIAFLKLGCGLDHRN</sequence>
<dbReference type="Proteomes" id="UP000410492">
    <property type="component" value="Unassembled WGS sequence"/>
</dbReference>